<dbReference type="PANTHER" id="PTHR23423">
    <property type="entry name" value="ORGANIC SOLUTE TRANSPORTER-RELATED"/>
    <property type="match status" value="1"/>
</dbReference>
<keyword evidence="3 6" id="KW-1133">Transmembrane helix</keyword>
<accession>L8GH57</accession>
<feature type="transmembrane region" description="Helical" evidence="6">
    <location>
        <begin position="219"/>
        <end position="242"/>
    </location>
</feature>
<feature type="transmembrane region" description="Helical" evidence="6">
    <location>
        <begin position="302"/>
        <end position="320"/>
    </location>
</feature>
<dbReference type="Proteomes" id="UP000011083">
    <property type="component" value="Unassembled WGS sequence"/>
</dbReference>
<feature type="transmembrane region" description="Helical" evidence="6">
    <location>
        <begin position="42"/>
        <end position="60"/>
    </location>
</feature>
<comment type="subcellular location">
    <subcellularLocation>
        <location evidence="1">Membrane</location>
        <topology evidence="1">Multi-pass membrane protein</topology>
    </subcellularLocation>
</comment>
<proteinExistence type="predicted"/>
<feature type="transmembrane region" description="Helical" evidence="6">
    <location>
        <begin position="262"/>
        <end position="282"/>
    </location>
</feature>
<gene>
    <name evidence="7" type="ORF">ACA1_140600</name>
</gene>
<evidence type="ECO:0000256" key="2">
    <source>
        <dbReference type="ARBA" id="ARBA00022692"/>
    </source>
</evidence>
<dbReference type="GO" id="GO:0016020">
    <property type="term" value="C:membrane"/>
    <property type="evidence" value="ECO:0007669"/>
    <property type="project" value="UniProtKB-SubCell"/>
</dbReference>
<keyword evidence="2 6" id="KW-0812">Transmembrane</keyword>
<evidence type="ECO:0000313" key="7">
    <source>
        <dbReference type="EMBL" id="ELR12154.1"/>
    </source>
</evidence>
<dbReference type="SMART" id="SM01417">
    <property type="entry name" value="Solute_trans_a"/>
    <property type="match status" value="1"/>
</dbReference>
<dbReference type="Pfam" id="PF03619">
    <property type="entry name" value="Solute_trans_a"/>
    <property type="match status" value="1"/>
</dbReference>
<feature type="region of interest" description="Disordered" evidence="5">
    <location>
        <begin position="355"/>
        <end position="401"/>
    </location>
</feature>
<dbReference type="GeneID" id="14912655"/>
<dbReference type="OrthoDB" id="5348404at2759"/>
<dbReference type="EMBL" id="KB008128">
    <property type="protein sequence ID" value="ELR12154.1"/>
    <property type="molecule type" value="Genomic_DNA"/>
</dbReference>
<sequence>MDTWEKVWFVAGLCTALSTLLSLYLVYKHLRNYTQPKLQRHIVRILLMVPIYAIDSWLSLQYKEWSLYFDLARDAYEAYVLYQFFNLLIAFINTYEYDFDHHRLQDDEFDPDSIESMRRVRDREWEVSEGRVVALLESKPVTGHPWPTCCFPPFKPGASFLLLAKRCILQFVVLKARTSFHPRPSLAVLAAVLESKGWHSTHPRTLVYGDGDFSLNKGYLWITIVDNISITVSMYFLVLFYHVTKNELKPFNPMSKFLCIKLVIMFAFWQGIVMAFLGWLACSTRRTSTSARTGKAKRKSNLIICIEMMLVAIAHSYAYGYDTYKKDLLEDGMEALGLDNIARKLERDWEDEEGRWTHKGRHASATAATVPHFSPTSATTSTSTTTMLAGGSSSSSINSSG</sequence>
<dbReference type="STRING" id="1257118.L8GH57"/>
<evidence type="ECO:0000313" key="8">
    <source>
        <dbReference type="Proteomes" id="UP000011083"/>
    </source>
</evidence>
<dbReference type="VEuPathDB" id="AmoebaDB:ACA1_140600"/>
<organism evidence="7 8">
    <name type="scientific">Acanthamoeba castellanii (strain ATCC 30010 / Neff)</name>
    <dbReference type="NCBI Taxonomy" id="1257118"/>
    <lineage>
        <taxon>Eukaryota</taxon>
        <taxon>Amoebozoa</taxon>
        <taxon>Discosea</taxon>
        <taxon>Longamoebia</taxon>
        <taxon>Centramoebida</taxon>
        <taxon>Acanthamoebidae</taxon>
        <taxon>Acanthamoeba</taxon>
    </lineage>
</organism>
<dbReference type="InterPro" id="IPR005178">
    <property type="entry name" value="Ostalpha/TMEM184C"/>
</dbReference>
<evidence type="ECO:0000256" key="1">
    <source>
        <dbReference type="ARBA" id="ARBA00004141"/>
    </source>
</evidence>
<dbReference type="AlphaFoldDB" id="L8GH57"/>
<dbReference type="KEGG" id="acan:ACA1_140600"/>
<dbReference type="RefSeq" id="XP_004334167.1">
    <property type="nucleotide sequence ID" value="XM_004334119.1"/>
</dbReference>
<name>L8GH57_ACACF</name>
<evidence type="ECO:0000256" key="6">
    <source>
        <dbReference type="SAM" id="Phobius"/>
    </source>
</evidence>
<reference evidence="7 8" key="1">
    <citation type="journal article" date="2013" name="Genome Biol.">
        <title>Genome of Acanthamoeba castellanii highlights extensive lateral gene transfer and early evolution of tyrosine kinase signaling.</title>
        <authorList>
            <person name="Clarke M."/>
            <person name="Lohan A.J."/>
            <person name="Liu B."/>
            <person name="Lagkouvardos I."/>
            <person name="Roy S."/>
            <person name="Zafar N."/>
            <person name="Bertelli C."/>
            <person name="Schilde C."/>
            <person name="Kianianmomeni A."/>
            <person name="Burglin T.R."/>
            <person name="Frech C."/>
            <person name="Turcotte B."/>
            <person name="Kopec K.O."/>
            <person name="Synnott J.M."/>
            <person name="Choo C."/>
            <person name="Paponov I."/>
            <person name="Finkler A."/>
            <person name="Soon Heng Tan C."/>
            <person name="Hutchins A.P."/>
            <person name="Weinmeier T."/>
            <person name="Rattei T."/>
            <person name="Chu J.S."/>
            <person name="Gimenez G."/>
            <person name="Irimia M."/>
            <person name="Rigden D.J."/>
            <person name="Fitzpatrick D.A."/>
            <person name="Lorenzo-Morales J."/>
            <person name="Bateman A."/>
            <person name="Chiu C.H."/>
            <person name="Tang P."/>
            <person name="Hegemann P."/>
            <person name="Fromm H."/>
            <person name="Raoult D."/>
            <person name="Greub G."/>
            <person name="Miranda-Saavedra D."/>
            <person name="Chen N."/>
            <person name="Nash P."/>
            <person name="Ginger M.L."/>
            <person name="Horn M."/>
            <person name="Schaap P."/>
            <person name="Caler L."/>
            <person name="Loftus B."/>
        </authorList>
    </citation>
    <scope>NUCLEOTIDE SEQUENCE [LARGE SCALE GENOMIC DNA]</scope>
    <source>
        <strain evidence="7 8">Neff</strain>
    </source>
</reference>
<protein>
    <submittedName>
        <fullName evidence="7">Transmembrane protein 34 family protein</fullName>
    </submittedName>
</protein>
<evidence type="ECO:0000256" key="4">
    <source>
        <dbReference type="ARBA" id="ARBA00023136"/>
    </source>
</evidence>
<keyword evidence="8" id="KW-1185">Reference proteome</keyword>
<evidence type="ECO:0000256" key="3">
    <source>
        <dbReference type="ARBA" id="ARBA00022989"/>
    </source>
</evidence>
<keyword evidence="4 6" id="KW-0472">Membrane</keyword>
<evidence type="ECO:0000256" key="5">
    <source>
        <dbReference type="SAM" id="MobiDB-lite"/>
    </source>
</evidence>
<feature type="transmembrane region" description="Helical" evidence="6">
    <location>
        <begin position="6"/>
        <end position="30"/>
    </location>
</feature>
<feature type="compositionally biased region" description="Low complexity" evidence="5">
    <location>
        <begin position="374"/>
        <end position="401"/>
    </location>
</feature>
<dbReference type="OMA" id="WPFNRWF"/>